<dbReference type="KEGG" id="spir:CWM47_37775"/>
<sequence>MLKSLKNPNKRTASEAAPKLIAVIKNGMTEQEMNESGEHWVNHKGPYMTVAETLAYAAERDKILAGKKQP</sequence>
<dbReference type="OrthoDB" id="971257at2"/>
<gene>
    <name evidence="1" type="ORF">CWM47_37775</name>
</gene>
<reference evidence="1 2" key="1">
    <citation type="submission" date="2017-11" db="EMBL/GenBank/DDBJ databases">
        <title>Taxonomic description and genome sequences of Spirosoma HA7 sp. nov., isolated from pollen microhabitat of Corylus avellana.</title>
        <authorList>
            <person name="Ambika Manirajan B."/>
            <person name="Suarez C."/>
            <person name="Ratering S."/>
            <person name="Geissler-Plaum R."/>
            <person name="Cardinale M."/>
            <person name="Sylvia S."/>
        </authorList>
    </citation>
    <scope>NUCLEOTIDE SEQUENCE [LARGE SCALE GENOMIC DNA]</scope>
    <source>
        <strain evidence="1 2">HA7</strain>
    </source>
</reference>
<evidence type="ECO:0000313" key="1">
    <source>
        <dbReference type="EMBL" id="AUD07069.1"/>
    </source>
</evidence>
<dbReference type="RefSeq" id="WP_100993637.1">
    <property type="nucleotide sequence ID" value="NZ_CP025096.1"/>
</dbReference>
<accession>A0A2K8ZB81</accession>
<protein>
    <submittedName>
        <fullName evidence="1">Uncharacterized protein</fullName>
    </submittedName>
</protein>
<organism evidence="1 2">
    <name type="scientific">Spirosoma pollinicola</name>
    <dbReference type="NCBI Taxonomy" id="2057025"/>
    <lineage>
        <taxon>Bacteria</taxon>
        <taxon>Pseudomonadati</taxon>
        <taxon>Bacteroidota</taxon>
        <taxon>Cytophagia</taxon>
        <taxon>Cytophagales</taxon>
        <taxon>Cytophagaceae</taxon>
        <taxon>Spirosoma</taxon>
    </lineage>
</organism>
<dbReference type="EMBL" id="CP025096">
    <property type="protein sequence ID" value="AUD07069.1"/>
    <property type="molecule type" value="Genomic_DNA"/>
</dbReference>
<keyword evidence="2" id="KW-1185">Reference proteome</keyword>
<dbReference type="AlphaFoldDB" id="A0A2K8ZB81"/>
<evidence type="ECO:0000313" key="2">
    <source>
        <dbReference type="Proteomes" id="UP000232883"/>
    </source>
</evidence>
<name>A0A2K8ZB81_9BACT</name>
<proteinExistence type="predicted"/>
<dbReference type="Proteomes" id="UP000232883">
    <property type="component" value="Chromosome"/>
</dbReference>